<name>A0A3P3YW61_PLABS</name>
<organism evidence="1">
    <name type="scientific">Plasmodiophora brassicae</name>
    <name type="common">Clubroot disease agent</name>
    <dbReference type="NCBI Taxonomy" id="37360"/>
    <lineage>
        <taxon>Eukaryota</taxon>
        <taxon>Sar</taxon>
        <taxon>Rhizaria</taxon>
        <taxon>Endomyxa</taxon>
        <taxon>Phytomyxea</taxon>
        <taxon>Plasmodiophorida</taxon>
        <taxon>Plasmodiophoridae</taxon>
        <taxon>Plasmodiophora</taxon>
    </lineage>
</organism>
<accession>A0A3P3YW61</accession>
<dbReference type="EMBL" id="LS992577">
    <property type="protein sequence ID" value="SYZ47119.1"/>
    <property type="molecule type" value="Genomic_DNA"/>
</dbReference>
<sequence length="279" mass="32445">MNSHIETETRFKLLRRAAVWNIGPPANFVPAAAVIRKEQVLFRLTGRKGHVDGSLCVLWVTKEYQGESSYLWRNWRWGAKAWVANRIRDPSSPRQIFRLGSTIARLKLKGIDGDLNKRWNMWFNPMCVSVRVSRRLIVLFSFYSGLSFLEYSIDLTTTRKILPVFEYFIQVLHGCRQFVLWSVWFSPYNERNPYLLLLKYFCKSIKNLGESLITNKLKVGVTPSRHGPYRLGYTRVTIIITMRSNNVSWSKTLKVILNRWLGWSRNKVVVGEPAAGSKI</sequence>
<keyword evidence="1" id="KW-0496">Mitochondrion</keyword>
<reference evidence="1" key="1">
    <citation type="submission" date="2018-05" db="EMBL/GenBank/DDBJ databases">
        <authorList>
            <person name="Fogelqvist J."/>
        </authorList>
    </citation>
    <scope>NUCLEOTIDE SEQUENCE [LARGE SCALE GENOMIC DNA]</scope>
</reference>
<gene>
    <name evidence="1" type="ORF">PLBR_LOCUS9</name>
</gene>
<proteinExistence type="predicted"/>
<evidence type="ECO:0000313" key="1">
    <source>
        <dbReference type="EMBL" id="SYZ47119.1"/>
    </source>
</evidence>
<dbReference type="AlphaFoldDB" id="A0A3P3YW61"/>
<geneLocation type="mitochondrion" evidence="1"/>
<protein>
    <submittedName>
        <fullName evidence="1">F1867142-5b98-4a1f-a759-0f0a97a3e7da</fullName>
    </submittedName>
</protein>